<comment type="function">
    <text evidence="7">May play the central regulatory role in sporulation. It may be an element of the effector pathway responsible for the activation of sporulation genes in response to nutritional stress. Spo0A may act in concert with spo0H (a sigma factor) to control the expression of some genes that are critical to the sporulation process.</text>
</comment>
<sequence>MAEKKILVVDDEEHILELIKFNLEKEGCNVITSNTGDLALKCVKENHPDLILLDLMLPGIDGLEVCRIIRKDPSICEIPIIMITAKGEEIDKILGLELGADDYITKPFSVRELVARVKAILRRTGSKKDSSDFKFDNITINFDKHEVKIDGQRIELTLKEFELLEILIKNEGKVVTREVLLDKIWGYEYVGETRTVDVHIRHLRQKIEKDDKNPKYIQTIRGIGYRFNYEKNEI</sequence>
<keyword evidence="4" id="KW-0805">Transcription regulation</keyword>
<dbReference type="Pfam" id="PF00486">
    <property type="entry name" value="Trans_reg_C"/>
    <property type="match status" value="1"/>
</dbReference>
<dbReference type="EMBL" id="JAAGPU010000003">
    <property type="protein sequence ID" value="NEU03824.1"/>
    <property type="molecule type" value="Genomic_DNA"/>
</dbReference>
<keyword evidence="5 9" id="KW-0238">DNA-binding</keyword>
<organism evidence="12 13">
    <name type="scientific">Clostridium senegalense</name>
    <dbReference type="NCBI Taxonomy" id="1465809"/>
    <lineage>
        <taxon>Bacteria</taxon>
        <taxon>Bacillati</taxon>
        <taxon>Bacillota</taxon>
        <taxon>Clostridia</taxon>
        <taxon>Eubacteriales</taxon>
        <taxon>Clostridiaceae</taxon>
        <taxon>Clostridium</taxon>
    </lineage>
</organism>
<keyword evidence="13" id="KW-1185">Reference proteome</keyword>
<dbReference type="GO" id="GO:0000156">
    <property type="term" value="F:phosphorelay response regulator activity"/>
    <property type="evidence" value="ECO:0007669"/>
    <property type="project" value="TreeGrafter"/>
</dbReference>
<evidence type="ECO:0000313" key="13">
    <source>
        <dbReference type="Proteomes" id="UP000481872"/>
    </source>
</evidence>
<accession>A0A6M0H0Z7</accession>
<dbReference type="CDD" id="cd19937">
    <property type="entry name" value="REC_OmpR_BsPhoP-like"/>
    <property type="match status" value="1"/>
</dbReference>
<protein>
    <recommendedName>
        <fullName evidence="1">Stage 0 sporulation protein A homolog</fullName>
    </recommendedName>
</protein>
<gene>
    <name evidence="12" type="ORF">G3M99_02930</name>
</gene>
<dbReference type="Pfam" id="PF00072">
    <property type="entry name" value="Response_reg"/>
    <property type="match status" value="1"/>
</dbReference>
<feature type="DNA-binding region" description="OmpR/PhoB-type" evidence="9">
    <location>
        <begin position="130"/>
        <end position="229"/>
    </location>
</feature>
<evidence type="ECO:0000259" key="11">
    <source>
        <dbReference type="PROSITE" id="PS51755"/>
    </source>
</evidence>
<evidence type="ECO:0000256" key="2">
    <source>
        <dbReference type="ARBA" id="ARBA00022553"/>
    </source>
</evidence>
<dbReference type="InterPro" id="IPR011006">
    <property type="entry name" value="CheY-like_superfamily"/>
</dbReference>
<feature type="domain" description="Response regulatory" evidence="10">
    <location>
        <begin position="5"/>
        <end position="121"/>
    </location>
</feature>
<dbReference type="GO" id="GO:0005829">
    <property type="term" value="C:cytosol"/>
    <property type="evidence" value="ECO:0007669"/>
    <property type="project" value="TreeGrafter"/>
</dbReference>
<dbReference type="AlphaFoldDB" id="A0A6M0H0Z7"/>
<evidence type="ECO:0000256" key="1">
    <source>
        <dbReference type="ARBA" id="ARBA00018672"/>
    </source>
</evidence>
<dbReference type="PANTHER" id="PTHR48111:SF73">
    <property type="entry name" value="ALKALINE PHOSPHATASE SYNTHESIS TRANSCRIPTIONAL REGULATORY PROTEIN PHOP"/>
    <property type="match status" value="1"/>
</dbReference>
<dbReference type="GO" id="GO:0032993">
    <property type="term" value="C:protein-DNA complex"/>
    <property type="evidence" value="ECO:0007669"/>
    <property type="project" value="TreeGrafter"/>
</dbReference>
<dbReference type="InterPro" id="IPR016032">
    <property type="entry name" value="Sig_transdc_resp-reg_C-effctor"/>
</dbReference>
<comment type="caution">
    <text evidence="12">The sequence shown here is derived from an EMBL/GenBank/DDBJ whole genome shotgun (WGS) entry which is preliminary data.</text>
</comment>
<dbReference type="InterPro" id="IPR036388">
    <property type="entry name" value="WH-like_DNA-bd_sf"/>
</dbReference>
<dbReference type="CDD" id="cd00383">
    <property type="entry name" value="trans_reg_C"/>
    <property type="match status" value="1"/>
</dbReference>
<evidence type="ECO:0000313" key="12">
    <source>
        <dbReference type="EMBL" id="NEU03824.1"/>
    </source>
</evidence>
<dbReference type="InterPro" id="IPR001789">
    <property type="entry name" value="Sig_transdc_resp-reg_receiver"/>
</dbReference>
<dbReference type="GO" id="GO:0006355">
    <property type="term" value="P:regulation of DNA-templated transcription"/>
    <property type="evidence" value="ECO:0007669"/>
    <property type="project" value="InterPro"/>
</dbReference>
<dbReference type="FunFam" id="1.10.10.10:FF:000018">
    <property type="entry name" value="DNA-binding response regulator ResD"/>
    <property type="match status" value="1"/>
</dbReference>
<dbReference type="SUPFAM" id="SSF52172">
    <property type="entry name" value="CheY-like"/>
    <property type="match status" value="1"/>
</dbReference>
<dbReference type="FunFam" id="3.40.50.2300:FF:000001">
    <property type="entry name" value="DNA-binding response regulator PhoB"/>
    <property type="match status" value="1"/>
</dbReference>
<dbReference type="GO" id="GO:0000976">
    <property type="term" value="F:transcription cis-regulatory region binding"/>
    <property type="evidence" value="ECO:0007669"/>
    <property type="project" value="TreeGrafter"/>
</dbReference>
<reference evidence="12 13" key="1">
    <citation type="submission" date="2020-02" db="EMBL/GenBank/DDBJ databases">
        <title>Genome assembly of a novel Clostridium senegalense strain.</title>
        <authorList>
            <person name="Gupta T.B."/>
            <person name="Jauregui R."/>
            <person name="Maclean P."/>
            <person name="Nawarathana A."/>
            <person name="Brightwell G."/>
        </authorList>
    </citation>
    <scope>NUCLEOTIDE SEQUENCE [LARGE SCALE GENOMIC DNA]</scope>
    <source>
        <strain evidence="12 13">AGRFS4</strain>
    </source>
</reference>
<keyword evidence="6" id="KW-0804">Transcription</keyword>
<dbReference type="InterPro" id="IPR039420">
    <property type="entry name" value="WalR-like"/>
</dbReference>
<dbReference type="SMART" id="SM00862">
    <property type="entry name" value="Trans_reg_C"/>
    <property type="match status" value="1"/>
</dbReference>
<name>A0A6M0H0Z7_9CLOT</name>
<dbReference type="PANTHER" id="PTHR48111">
    <property type="entry name" value="REGULATOR OF RPOS"/>
    <property type="match status" value="1"/>
</dbReference>
<dbReference type="Gene3D" id="3.40.50.2300">
    <property type="match status" value="1"/>
</dbReference>
<dbReference type="Gene3D" id="1.10.10.10">
    <property type="entry name" value="Winged helix-like DNA-binding domain superfamily/Winged helix DNA-binding domain"/>
    <property type="match status" value="1"/>
</dbReference>
<evidence type="ECO:0000256" key="5">
    <source>
        <dbReference type="ARBA" id="ARBA00023125"/>
    </source>
</evidence>
<evidence type="ECO:0000256" key="7">
    <source>
        <dbReference type="ARBA" id="ARBA00024867"/>
    </source>
</evidence>
<dbReference type="SUPFAM" id="SSF46894">
    <property type="entry name" value="C-terminal effector domain of the bipartite response regulators"/>
    <property type="match status" value="1"/>
</dbReference>
<feature type="domain" description="OmpR/PhoB-type" evidence="11">
    <location>
        <begin position="130"/>
        <end position="229"/>
    </location>
</feature>
<evidence type="ECO:0000256" key="6">
    <source>
        <dbReference type="ARBA" id="ARBA00023163"/>
    </source>
</evidence>
<dbReference type="PROSITE" id="PS51755">
    <property type="entry name" value="OMPR_PHOB"/>
    <property type="match status" value="1"/>
</dbReference>
<keyword evidence="2 8" id="KW-0597">Phosphoprotein</keyword>
<evidence type="ECO:0000256" key="3">
    <source>
        <dbReference type="ARBA" id="ARBA00023012"/>
    </source>
</evidence>
<keyword evidence="3" id="KW-0902">Two-component regulatory system</keyword>
<evidence type="ECO:0000259" key="10">
    <source>
        <dbReference type="PROSITE" id="PS50110"/>
    </source>
</evidence>
<dbReference type="PROSITE" id="PS50110">
    <property type="entry name" value="RESPONSE_REGULATORY"/>
    <property type="match status" value="1"/>
</dbReference>
<dbReference type="RefSeq" id="WP_061995483.1">
    <property type="nucleotide sequence ID" value="NZ_JAAGPU010000003.1"/>
</dbReference>
<evidence type="ECO:0000256" key="9">
    <source>
        <dbReference type="PROSITE-ProRule" id="PRU01091"/>
    </source>
</evidence>
<evidence type="ECO:0000256" key="8">
    <source>
        <dbReference type="PROSITE-ProRule" id="PRU00169"/>
    </source>
</evidence>
<dbReference type="Proteomes" id="UP000481872">
    <property type="component" value="Unassembled WGS sequence"/>
</dbReference>
<dbReference type="SMART" id="SM00448">
    <property type="entry name" value="REC"/>
    <property type="match status" value="1"/>
</dbReference>
<proteinExistence type="predicted"/>
<dbReference type="Gene3D" id="6.10.250.690">
    <property type="match status" value="1"/>
</dbReference>
<feature type="modified residue" description="4-aspartylphosphate" evidence="8">
    <location>
        <position position="54"/>
    </location>
</feature>
<dbReference type="InterPro" id="IPR001867">
    <property type="entry name" value="OmpR/PhoB-type_DNA-bd"/>
</dbReference>
<evidence type="ECO:0000256" key="4">
    <source>
        <dbReference type="ARBA" id="ARBA00023015"/>
    </source>
</evidence>